<dbReference type="Proteomes" id="UP000595237">
    <property type="component" value="Chromosome"/>
</dbReference>
<keyword evidence="2" id="KW-0812">Transmembrane</keyword>
<evidence type="ECO:0000256" key="3">
    <source>
        <dbReference type="ARBA" id="ARBA00022989"/>
    </source>
</evidence>
<dbReference type="InterPro" id="IPR007452">
    <property type="entry name" value="TamB_C"/>
</dbReference>
<evidence type="ECO:0000256" key="4">
    <source>
        <dbReference type="ARBA" id="ARBA00023136"/>
    </source>
</evidence>
<comment type="subcellular location">
    <subcellularLocation>
        <location evidence="1">Membrane</location>
        <topology evidence="1">Single-pass membrane protein</topology>
    </subcellularLocation>
</comment>
<evidence type="ECO:0000256" key="1">
    <source>
        <dbReference type="ARBA" id="ARBA00004167"/>
    </source>
</evidence>
<evidence type="ECO:0000313" key="6">
    <source>
        <dbReference type="EMBL" id="QQU54983.1"/>
    </source>
</evidence>
<feature type="domain" description="Translocation and assembly module TamB C-terminal" evidence="5">
    <location>
        <begin position="936"/>
        <end position="1272"/>
    </location>
</feature>
<dbReference type="EMBL" id="CP068148">
    <property type="protein sequence ID" value="QQU54983.1"/>
    <property type="molecule type" value="Genomic_DNA"/>
</dbReference>
<accession>A0ABX7D5Z1</accession>
<name>A0ABX7D5Z1_SERLI</name>
<protein>
    <submittedName>
        <fullName evidence="6">Translocation/assembly module TamB</fullName>
    </submittedName>
</protein>
<evidence type="ECO:0000256" key="2">
    <source>
        <dbReference type="ARBA" id="ARBA00022692"/>
    </source>
</evidence>
<keyword evidence="3" id="KW-1133">Transmembrane helix</keyword>
<sequence length="1272" mass="136905">MSLIKKICFGFLIVLLLLVGAVAYLLGTTSGLHMTLNAAARWVPGLDIASVSGGWRDLTLKGVKYQMPGVTVNAGQFHLSLDLACFKNSSLCVNALTAQDVDVAVKTKEMTPSAPVEETSEPTTNLSTPYPITLRMLTLNNVKVSVDDTAISLGEFRTGAQWQERALTLLPTKISGLLIALPKTPQNPLPEAIQPAVEVAKKMGEQVDKAAKPAPVPEEKPLGETLKELFAKPLLPDLPEIRLPLDITVKEISGEQLRLTGDTEVLITSLLLQASTQDQHIKLDNFDVKSPQGTLSAQGQATLTGSWPVEMVANSTLNIEPLKGEKVKLNVGGGLREELKVALNLSGPVGAQLDVQTQLAEVGLPLALTLQSKQLKWPLSGEAQYQVNDFRLRFNGKATDYALSTRANIKGQDLPPAVLTLDGKGNVEQFKLDRLRLAALQGNTDLTALVDWSKAISWNSQLTLSGINTAKQWPEWPAKLDGKITTRGSLHGGSWQLQVPLLQLDGNVKQNKVTARGTLSGNAAGQWKIPGIDLTLGRNQLNVKGQLDEKSWNLDANIDAPRLDGALPGLGGTAKGLLKLRGNLQAPQLLADLTASGLQWQALRINRVKIDGDVRSSDQIQGQLAVRVEQLKQDALDISLLTLDAKGSEKQHQLQLKIDGKPVSGQLALQGSFDRQQQRWRGNLNNTRFDTPVGEWRLTRAIALDYLNTAQKISIGPHCWQNPNAELCVPKTIEAGPSGQASVVLNRFDLAMIKPFLGPETALSGVFTGRADVSWKPGGALPDAKVSLVGNGVKVVQQVQGNALPIAFDRLNLNAGLSNGRAQADWLIKLTNNGQFDGNVQVADPQVRRIISGNVNITNISLAMINPALMKGEKAAGMLNANLRLGGSAQKPLVYGRMALDKVDIDGHWMPFDMTDGRLVMNFDGMTSTMEGLVSTTRGQLNLSGDADWRDINAWRARIAAKGDKLRVTVPPMIRIDVSPDLVFEATPQLFSLNGSVDIPWARITVQELPESAVGVSSDEVMLDDQLKPIQPKTAGIPINSNLMIHVGNDVRLDAFGLKARLKGDLKVVQDKNGLGLNGQIDIPSGRFHAYGQDLIVRKGQLMFSGPPDQPLLNIEAIRNPESTEDDVTAGVRVTGLADAPKLEVFSDPAKSQQEALSYLLRGQGLGSSGADGNAMTSMLIGMGVAQSGQLVGKIGEAFGVSNLALDTQGVGDSSQVVVSGYVLPGLQVKYGVGIFDSLATLTLRYRLMPKLYLEAVSGLDQALDLLYQFEF</sequence>
<keyword evidence="7" id="KW-1185">Reference proteome</keyword>
<gene>
    <name evidence="6" type="ORF">I6I38_22275</name>
</gene>
<proteinExistence type="predicted"/>
<dbReference type="PANTHER" id="PTHR36985">
    <property type="entry name" value="TRANSLOCATION AND ASSEMBLY MODULE SUBUNIT TAMB"/>
    <property type="match status" value="1"/>
</dbReference>
<dbReference type="Pfam" id="PF04357">
    <property type="entry name" value="TamB"/>
    <property type="match status" value="1"/>
</dbReference>
<reference evidence="6 7" key="1">
    <citation type="submission" date="2021-01" db="EMBL/GenBank/DDBJ databases">
        <title>FDA dAtabase for Regulatory Grade micrObial Sequences (FDA-ARGOS): Supporting development and validation of Infectious Disease Dx tests.</title>
        <authorList>
            <person name="Blissenbach B."/>
            <person name="Krut O."/>
            <person name="Tallon L."/>
            <person name="Sadzewicz L."/>
            <person name="Zhao X."/>
            <person name="Boylan J."/>
            <person name="Ott S."/>
            <person name="Bowen H."/>
            <person name="Vavikolanu K."/>
            <person name="Mehta A."/>
            <person name="Aluvathingal J."/>
            <person name="Nadendla S."/>
            <person name="Yan Y."/>
            <person name="Sichtig H."/>
        </authorList>
    </citation>
    <scope>NUCLEOTIDE SEQUENCE [LARGE SCALE GENOMIC DNA]</scope>
    <source>
        <strain evidence="6 7">FDAARGOS_1081</strain>
    </source>
</reference>
<evidence type="ECO:0000313" key="7">
    <source>
        <dbReference type="Proteomes" id="UP000595237"/>
    </source>
</evidence>
<evidence type="ECO:0000259" key="5">
    <source>
        <dbReference type="Pfam" id="PF04357"/>
    </source>
</evidence>
<keyword evidence="4" id="KW-0472">Membrane</keyword>
<organism evidence="6 7">
    <name type="scientific">Serratia liquefaciens</name>
    <dbReference type="NCBI Taxonomy" id="614"/>
    <lineage>
        <taxon>Bacteria</taxon>
        <taxon>Pseudomonadati</taxon>
        <taxon>Pseudomonadota</taxon>
        <taxon>Gammaproteobacteria</taxon>
        <taxon>Enterobacterales</taxon>
        <taxon>Yersiniaceae</taxon>
        <taxon>Serratia</taxon>
    </lineage>
</organism>
<dbReference type="RefSeq" id="WP_201895815.1">
    <property type="nucleotide sequence ID" value="NZ_CP068148.1"/>
</dbReference>
<dbReference type="PANTHER" id="PTHR36985:SF1">
    <property type="entry name" value="TRANSLOCATION AND ASSEMBLY MODULE SUBUNIT TAMB"/>
    <property type="match status" value="1"/>
</dbReference>